<dbReference type="Proteomes" id="UP000007015">
    <property type="component" value="Chromosome 4"/>
</dbReference>
<dbReference type="Gramene" id="BGIOSGA014786-TA">
    <property type="protein sequence ID" value="BGIOSGA014786-PA"/>
    <property type="gene ID" value="BGIOSGA014786"/>
</dbReference>
<accession>B8ARA2</accession>
<evidence type="ECO:0000313" key="3">
    <source>
        <dbReference type="Proteomes" id="UP000007015"/>
    </source>
</evidence>
<keyword evidence="3" id="KW-1185">Reference proteome</keyword>
<evidence type="ECO:0000313" key="2">
    <source>
        <dbReference type="EMBL" id="EEC77569.1"/>
    </source>
</evidence>
<proteinExistence type="predicted"/>
<reference evidence="2 3" key="1">
    <citation type="journal article" date="2005" name="PLoS Biol.">
        <title>The genomes of Oryza sativa: a history of duplications.</title>
        <authorList>
            <person name="Yu J."/>
            <person name="Wang J."/>
            <person name="Lin W."/>
            <person name="Li S."/>
            <person name="Li H."/>
            <person name="Zhou J."/>
            <person name="Ni P."/>
            <person name="Dong W."/>
            <person name="Hu S."/>
            <person name="Zeng C."/>
            <person name="Zhang J."/>
            <person name="Zhang Y."/>
            <person name="Li R."/>
            <person name="Xu Z."/>
            <person name="Li S."/>
            <person name="Li X."/>
            <person name="Zheng H."/>
            <person name="Cong L."/>
            <person name="Lin L."/>
            <person name="Yin J."/>
            <person name="Geng J."/>
            <person name="Li G."/>
            <person name="Shi J."/>
            <person name="Liu J."/>
            <person name="Lv H."/>
            <person name="Li J."/>
            <person name="Wang J."/>
            <person name="Deng Y."/>
            <person name="Ran L."/>
            <person name="Shi X."/>
            <person name="Wang X."/>
            <person name="Wu Q."/>
            <person name="Li C."/>
            <person name="Ren X."/>
            <person name="Wang J."/>
            <person name="Wang X."/>
            <person name="Li D."/>
            <person name="Liu D."/>
            <person name="Zhang X."/>
            <person name="Ji Z."/>
            <person name="Zhao W."/>
            <person name="Sun Y."/>
            <person name="Zhang Z."/>
            <person name="Bao J."/>
            <person name="Han Y."/>
            <person name="Dong L."/>
            <person name="Ji J."/>
            <person name="Chen P."/>
            <person name="Wu S."/>
            <person name="Liu J."/>
            <person name="Xiao Y."/>
            <person name="Bu D."/>
            <person name="Tan J."/>
            <person name="Yang L."/>
            <person name="Ye C."/>
            <person name="Zhang J."/>
            <person name="Xu J."/>
            <person name="Zhou Y."/>
            <person name="Yu Y."/>
            <person name="Zhang B."/>
            <person name="Zhuang S."/>
            <person name="Wei H."/>
            <person name="Liu B."/>
            <person name="Lei M."/>
            <person name="Yu H."/>
            <person name="Li Y."/>
            <person name="Xu H."/>
            <person name="Wei S."/>
            <person name="He X."/>
            <person name="Fang L."/>
            <person name="Zhang Z."/>
            <person name="Zhang Y."/>
            <person name="Huang X."/>
            <person name="Su Z."/>
            <person name="Tong W."/>
            <person name="Li J."/>
            <person name="Tong Z."/>
            <person name="Li S."/>
            <person name="Ye J."/>
            <person name="Wang L."/>
            <person name="Fang L."/>
            <person name="Lei T."/>
            <person name="Chen C."/>
            <person name="Chen H."/>
            <person name="Xu Z."/>
            <person name="Li H."/>
            <person name="Huang H."/>
            <person name="Zhang F."/>
            <person name="Xu H."/>
            <person name="Li N."/>
            <person name="Zhao C."/>
            <person name="Li S."/>
            <person name="Dong L."/>
            <person name="Huang Y."/>
            <person name="Li L."/>
            <person name="Xi Y."/>
            <person name="Qi Q."/>
            <person name="Li W."/>
            <person name="Zhang B."/>
            <person name="Hu W."/>
            <person name="Zhang Y."/>
            <person name="Tian X."/>
            <person name="Jiao Y."/>
            <person name="Liang X."/>
            <person name="Jin J."/>
            <person name="Gao L."/>
            <person name="Zheng W."/>
            <person name="Hao B."/>
            <person name="Liu S."/>
            <person name="Wang W."/>
            <person name="Yuan L."/>
            <person name="Cao M."/>
            <person name="McDermott J."/>
            <person name="Samudrala R."/>
            <person name="Wang J."/>
            <person name="Wong G.K."/>
            <person name="Yang H."/>
        </authorList>
    </citation>
    <scope>NUCLEOTIDE SEQUENCE [LARGE SCALE GENOMIC DNA]</scope>
    <source>
        <strain evidence="3">cv. 93-11</strain>
    </source>
</reference>
<name>B8ARA2_ORYSI</name>
<protein>
    <recommendedName>
        <fullName evidence="1">DUF7769 domain-containing protein</fullName>
    </recommendedName>
</protein>
<dbReference type="InterPro" id="IPR056671">
    <property type="entry name" value="DUF7769"/>
</dbReference>
<evidence type="ECO:0000259" key="1">
    <source>
        <dbReference type="Pfam" id="PF24964"/>
    </source>
</evidence>
<dbReference type="AlphaFoldDB" id="B8ARA2"/>
<dbReference type="PANTHER" id="PTHR33889:SF1">
    <property type="entry name" value="OS03G0834800 PROTEIN"/>
    <property type="match status" value="1"/>
</dbReference>
<dbReference type="Pfam" id="PF24964">
    <property type="entry name" value="DUF7769"/>
    <property type="match status" value="1"/>
</dbReference>
<organism evidence="2 3">
    <name type="scientific">Oryza sativa subsp. indica</name>
    <name type="common">Rice</name>
    <dbReference type="NCBI Taxonomy" id="39946"/>
    <lineage>
        <taxon>Eukaryota</taxon>
        <taxon>Viridiplantae</taxon>
        <taxon>Streptophyta</taxon>
        <taxon>Embryophyta</taxon>
        <taxon>Tracheophyta</taxon>
        <taxon>Spermatophyta</taxon>
        <taxon>Magnoliopsida</taxon>
        <taxon>Liliopsida</taxon>
        <taxon>Poales</taxon>
        <taxon>Poaceae</taxon>
        <taxon>BOP clade</taxon>
        <taxon>Oryzoideae</taxon>
        <taxon>Oryzeae</taxon>
        <taxon>Oryzinae</taxon>
        <taxon>Oryza</taxon>
        <taxon>Oryza sativa</taxon>
    </lineage>
</organism>
<dbReference type="HOGENOM" id="CLU_1024466_0_0_1"/>
<feature type="domain" description="DUF7769" evidence="1">
    <location>
        <begin position="73"/>
        <end position="127"/>
    </location>
</feature>
<gene>
    <name evidence="2" type="ORF">OsI_16507</name>
</gene>
<dbReference type="EMBL" id="CM000129">
    <property type="protein sequence ID" value="EEC77569.1"/>
    <property type="molecule type" value="Genomic_DNA"/>
</dbReference>
<sequence length="272" mass="30335">MAAIHLFDLNAPPPEDGDELRGGEAIADEAGVNIAGDEGGGGAVADEEIAQNVGNIASDEGVQPQERKIRRWLSDKERYAVYIALHAKSKGGRLEKDTTKKVAEYFNVGIQVIQRIWKHAREQVALGLKVDVDNRKTRRCGPNKMEIDLSKIATIPLNRRSNLRWTELSYTSRRAPLLLATDPTMTLQPQIQQILCLYNCSRHDHLVHAKNKECSCSCQEQRNIPGDERAAAAEVAEVEVVGEAARRRRYGRVCLAPMEVVQLDVAAHRQIW</sequence>
<dbReference type="PANTHER" id="PTHR33889">
    <property type="entry name" value="OS04G0681850 PROTEIN"/>
    <property type="match status" value="1"/>
</dbReference>